<keyword evidence="2" id="KW-0472">Membrane</keyword>
<keyword evidence="2" id="KW-1133">Transmembrane helix</keyword>
<feature type="region of interest" description="Disordered" evidence="1">
    <location>
        <begin position="34"/>
        <end position="62"/>
    </location>
</feature>
<feature type="non-terminal residue" evidence="3">
    <location>
        <position position="62"/>
    </location>
</feature>
<sequence length="62" mass="6855">WKINAGNSPGVVLPIVWFFLLVLTIFLPNNLAENSKGNQFDSDTDSDENNNDETVGTEDNTN</sequence>
<name>A0A7D9M956_PARCT</name>
<evidence type="ECO:0000313" key="4">
    <source>
        <dbReference type="Proteomes" id="UP001152795"/>
    </source>
</evidence>
<dbReference type="OrthoDB" id="6432183at2759"/>
<keyword evidence="4" id="KW-1185">Reference proteome</keyword>
<keyword evidence="2" id="KW-0812">Transmembrane</keyword>
<dbReference type="Proteomes" id="UP001152795">
    <property type="component" value="Unassembled WGS sequence"/>
</dbReference>
<accession>A0A7D9M956</accession>
<organism evidence="3 4">
    <name type="scientific">Paramuricea clavata</name>
    <name type="common">Red gorgonian</name>
    <name type="synonym">Violescent sea-whip</name>
    <dbReference type="NCBI Taxonomy" id="317549"/>
    <lineage>
        <taxon>Eukaryota</taxon>
        <taxon>Metazoa</taxon>
        <taxon>Cnidaria</taxon>
        <taxon>Anthozoa</taxon>
        <taxon>Octocorallia</taxon>
        <taxon>Malacalcyonacea</taxon>
        <taxon>Plexauridae</taxon>
        <taxon>Paramuricea</taxon>
    </lineage>
</organism>
<feature type="non-terminal residue" evidence="3">
    <location>
        <position position="1"/>
    </location>
</feature>
<reference evidence="3" key="1">
    <citation type="submission" date="2020-04" db="EMBL/GenBank/DDBJ databases">
        <authorList>
            <person name="Alioto T."/>
            <person name="Alioto T."/>
            <person name="Gomez Garrido J."/>
        </authorList>
    </citation>
    <scope>NUCLEOTIDE SEQUENCE</scope>
    <source>
        <strain evidence="3">A484AB</strain>
    </source>
</reference>
<dbReference type="AlphaFoldDB" id="A0A7D9M956"/>
<gene>
    <name evidence="3" type="ORF">PACLA_8A076274</name>
</gene>
<evidence type="ECO:0000256" key="1">
    <source>
        <dbReference type="SAM" id="MobiDB-lite"/>
    </source>
</evidence>
<feature type="compositionally biased region" description="Acidic residues" evidence="1">
    <location>
        <begin position="42"/>
        <end position="51"/>
    </location>
</feature>
<protein>
    <submittedName>
        <fullName evidence="3">Uncharacterized protein</fullName>
    </submittedName>
</protein>
<comment type="caution">
    <text evidence="3">The sequence shown here is derived from an EMBL/GenBank/DDBJ whole genome shotgun (WGS) entry which is preliminary data.</text>
</comment>
<evidence type="ECO:0000313" key="3">
    <source>
        <dbReference type="EMBL" id="CAB4043034.1"/>
    </source>
</evidence>
<proteinExistence type="predicted"/>
<evidence type="ECO:0000256" key="2">
    <source>
        <dbReference type="SAM" id="Phobius"/>
    </source>
</evidence>
<dbReference type="EMBL" id="CACRXK020031365">
    <property type="protein sequence ID" value="CAB4043034.1"/>
    <property type="molecule type" value="Genomic_DNA"/>
</dbReference>
<feature type="transmembrane region" description="Helical" evidence="2">
    <location>
        <begin position="12"/>
        <end position="32"/>
    </location>
</feature>